<accession>A0ABN9H375</accession>
<name>A0ABN9H375_9NEOB</name>
<sequence length="56" mass="6318">DFAFPGKIPVCKKHRSLSCQQAHAAVYFSAQQRNTQQHVSLVKHTHSTLCKTQHST</sequence>
<protein>
    <submittedName>
        <fullName evidence="1">Uncharacterized protein</fullName>
    </submittedName>
</protein>
<dbReference type="EMBL" id="CATNWA010019816">
    <property type="protein sequence ID" value="CAI9615156.1"/>
    <property type="molecule type" value="Genomic_DNA"/>
</dbReference>
<feature type="non-terminal residue" evidence="1">
    <location>
        <position position="1"/>
    </location>
</feature>
<evidence type="ECO:0000313" key="1">
    <source>
        <dbReference type="EMBL" id="CAI9615156.1"/>
    </source>
</evidence>
<organism evidence="1 2">
    <name type="scientific">Staurois parvus</name>
    <dbReference type="NCBI Taxonomy" id="386267"/>
    <lineage>
        <taxon>Eukaryota</taxon>
        <taxon>Metazoa</taxon>
        <taxon>Chordata</taxon>
        <taxon>Craniata</taxon>
        <taxon>Vertebrata</taxon>
        <taxon>Euteleostomi</taxon>
        <taxon>Amphibia</taxon>
        <taxon>Batrachia</taxon>
        <taxon>Anura</taxon>
        <taxon>Neobatrachia</taxon>
        <taxon>Ranoidea</taxon>
        <taxon>Ranidae</taxon>
        <taxon>Staurois</taxon>
    </lineage>
</organism>
<keyword evidence="2" id="KW-1185">Reference proteome</keyword>
<comment type="caution">
    <text evidence="1">The sequence shown here is derived from an EMBL/GenBank/DDBJ whole genome shotgun (WGS) entry which is preliminary data.</text>
</comment>
<evidence type="ECO:0000313" key="2">
    <source>
        <dbReference type="Proteomes" id="UP001162483"/>
    </source>
</evidence>
<dbReference type="Proteomes" id="UP001162483">
    <property type="component" value="Unassembled WGS sequence"/>
</dbReference>
<gene>
    <name evidence="1" type="ORF">SPARVUS_LOCUS15186294</name>
</gene>
<reference evidence="1" key="1">
    <citation type="submission" date="2023-05" db="EMBL/GenBank/DDBJ databases">
        <authorList>
            <person name="Stuckert A."/>
        </authorList>
    </citation>
    <scope>NUCLEOTIDE SEQUENCE</scope>
</reference>
<proteinExistence type="predicted"/>